<organism evidence="10 11">
    <name type="scientific">Streptomyces canus</name>
    <dbReference type="NCBI Taxonomy" id="58343"/>
    <lineage>
        <taxon>Bacteria</taxon>
        <taxon>Bacillati</taxon>
        <taxon>Actinomycetota</taxon>
        <taxon>Actinomycetes</taxon>
        <taxon>Kitasatosporales</taxon>
        <taxon>Streptomycetaceae</taxon>
        <taxon>Streptomyces</taxon>
        <taxon>Streptomyces aurantiacus group</taxon>
    </lineage>
</organism>
<dbReference type="GO" id="GO:0005524">
    <property type="term" value="F:ATP binding"/>
    <property type="evidence" value="ECO:0007669"/>
    <property type="project" value="UniProtKB-KW"/>
</dbReference>
<dbReference type="AlphaFoldDB" id="A0A101SC12"/>
<reference evidence="10 11" key="1">
    <citation type="submission" date="2015-10" db="EMBL/GenBank/DDBJ databases">
        <title>Draft genome sequence of Streptomyces canus DSM 40017, type strain for the species Streptomyces canus.</title>
        <authorList>
            <person name="Ruckert C."/>
            <person name="Winkler A."/>
            <person name="Kalinowski J."/>
            <person name="Kampfer P."/>
            <person name="Glaeser S."/>
        </authorList>
    </citation>
    <scope>NUCLEOTIDE SEQUENCE [LARGE SCALE GENOMIC DNA]</scope>
    <source>
        <strain evidence="10 11">DSM 40017</strain>
    </source>
</reference>
<sequence>MGKRRGTEQPGVSESERLLFGGPLRYDTGWNSHSDAFLELGFRAMVARLPSLLSASLRLAWQADRRAARTVLAAEVTRGLAQAVSLLAVNSVLGRLIAGGALEDRLRGAVPALVTMAAMMLLGALLRAASTHATGRLEPKVERVATERYLERAATVELSAIEDHAFHKLLDTAQYGATSARRMISFATRVVNAMISLIAAAGVLTVLHPALLPLLVTMTIPSGWGALTIARRQYESFHTWVQHVRAGRLLGALLIEPEAAPEIRVHGVGPFLLRHYRAMAETAEAEQARLARLAARTGLIAAAWTGLATVATYATLGGLLLAGAMALSVAGTAVIAVRTGSQSLNTLVIEMNALHEEALFVGDLQRLYTEAAERAIPEGGAALPDEPREIRFENVSFTYPGDATRPALDDVTLTLPLGKIVALVGENGSGKTTLVKLLAGLYAPDRGRILWDDLDAAHADRQLLAERVAMVAQDFKRWPFTARVNVAVGRSSVPLTEERVSGAVAEAGAGEVLADLPRGLDTLLARNFSGGHELSGGQWQRLGIARAAYRRGRILIVDEPTAALDARAELEVFEKIRALSGTGQTVILITHRLASVRHADLVHVLEQGRLVESGPPDELLASGGVYAELYSLQAEQFTAKVPAKEAG</sequence>
<gene>
    <name evidence="10" type="ORF">AQJ46_15490</name>
</gene>
<dbReference type="STRING" id="58343.AQJ46_15490"/>
<dbReference type="Gene3D" id="3.40.50.300">
    <property type="entry name" value="P-loop containing nucleotide triphosphate hydrolases"/>
    <property type="match status" value="1"/>
</dbReference>
<evidence type="ECO:0000259" key="8">
    <source>
        <dbReference type="PROSITE" id="PS50893"/>
    </source>
</evidence>
<dbReference type="InterPro" id="IPR003593">
    <property type="entry name" value="AAA+_ATPase"/>
</dbReference>
<dbReference type="RefSeq" id="WP_059206132.1">
    <property type="nucleotide sequence ID" value="NZ_KQ948659.1"/>
</dbReference>
<dbReference type="GO" id="GO:0005886">
    <property type="term" value="C:plasma membrane"/>
    <property type="evidence" value="ECO:0007669"/>
    <property type="project" value="UniProtKB-SubCell"/>
</dbReference>
<feature type="transmembrane region" description="Helical" evidence="7">
    <location>
        <begin position="108"/>
        <end position="126"/>
    </location>
</feature>
<dbReference type="GO" id="GO:0015421">
    <property type="term" value="F:ABC-type oligopeptide transporter activity"/>
    <property type="evidence" value="ECO:0007669"/>
    <property type="project" value="TreeGrafter"/>
</dbReference>
<dbReference type="InterPro" id="IPR027417">
    <property type="entry name" value="P-loop_NTPase"/>
</dbReference>
<dbReference type="InterPro" id="IPR039421">
    <property type="entry name" value="Type_1_exporter"/>
</dbReference>
<dbReference type="SUPFAM" id="SSF90123">
    <property type="entry name" value="ABC transporter transmembrane region"/>
    <property type="match status" value="1"/>
</dbReference>
<dbReference type="PROSITE" id="PS50893">
    <property type="entry name" value="ABC_TRANSPORTER_2"/>
    <property type="match status" value="1"/>
</dbReference>
<dbReference type="Proteomes" id="UP000053669">
    <property type="component" value="Unassembled WGS sequence"/>
</dbReference>
<evidence type="ECO:0000256" key="6">
    <source>
        <dbReference type="ARBA" id="ARBA00023136"/>
    </source>
</evidence>
<dbReference type="GO" id="GO:0016887">
    <property type="term" value="F:ATP hydrolysis activity"/>
    <property type="evidence" value="ECO:0007669"/>
    <property type="project" value="InterPro"/>
</dbReference>
<keyword evidence="6 7" id="KW-0472">Membrane</keyword>
<evidence type="ECO:0000256" key="2">
    <source>
        <dbReference type="ARBA" id="ARBA00022692"/>
    </source>
</evidence>
<feature type="transmembrane region" description="Helical" evidence="7">
    <location>
        <begin position="186"/>
        <end position="204"/>
    </location>
</feature>
<proteinExistence type="predicted"/>
<comment type="subcellular location">
    <subcellularLocation>
        <location evidence="1">Cell membrane</location>
        <topology evidence="1">Multi-pass membrane protein</topology>
    </subcellularLocation>
</comment>
<evidence type="ECO:0000256" key="5">
    <source>
        <dbReference type="ARBA" id="ARBA00022989"/>
    </source>
</evidence>
<dbReference type="SUPFAM" id="SSF52540">
    <property type="entry name" value="P-loop containing nucleoside triphosphate hydrolases"/>
    <property type="match status" value="1"/>
</dbReference>
<dbReference type="Gene3D" id="1.20.1560.10">
    <property type="entry name" value="ABC transporter type 1, transmembrane domain"/>
    <property type="match status" value="1"/>
</dbReference>
<keyword evidence="3" id="KW-0547">Nucleotide-binding</keyword>
<feature type="domain" description="ABC transporter" evidence="8">
    <location>
        <begin position="390"/>
        <end position="632"/>
    </location>
</feature>
<evidence type="ECO:0000259" key="9">
    <source>
        <dbReference type="PROSITE" id="PS50929"/>
    </source>
</evidence>
<dbReference type="InterPro" id="IPR036640">
    <property type="entry name" value="ABC1_TM_sf"/>
</dbReference>
<keyword evidence="4" id="KW-0067">ATP-binding</keyword>
<protein>
    <submittedName>
        <fullName evidence="10">ABC transporter</fullName>
    </submittedName>
</protein>
<dbReference type="PROSITE" id="PS50929">
    <property type="entry name" value="ABC_TM1F"/>
    <property type="match status" value="1"/>
</dbReference>
<evidence type="ECO:0000256" key="4">
    <source>
        <dbReference type="ARBA" id="ARBA00022840"/>
    </source>
</evidence>
<dbReference type="PANTHER" id="PTHR43394:SF1">
    <property type="entry name" value="ATP-BINDING CASSETTE SUB-FAMILY B MEMBER 10, MITOCHONDRIAL"/>
    <property type="match status" value="1"/>
</dbReference>
<accession>A0A101SC12</accession>
<feature type="transmembrane region" description="Helical" evidence="7">
    <location>
        <begin position="80"/>
        <end position="102"/>
    </location>
</feature>
<dbReference type="SMART" id="SM00382">
    <property type="entry name" value="AAA"/>
    <property type="match status" value="1"/>
</dbReference>
<evidence type="ECO:0000256" key="3">
    <source>
        <dbReference type="ARBA" id="ARBA00022741"/>
    </source>
</evidence>
<comment type="caution">
    <text evidence="10">The sequence shown here is derived from an EMBL/GenBank/DDBJ whole genome shotgun (WGS) entry which is preliminary data.</text>
</comment>
<evidence type="ECO:0000313" key="11">
    <source>
        <dbReference type="Proteomes" id="UP000053669"/>
    </source>
</evidence>
<evidence type="ECO:0000256" key="7">
    <source>
        <dbReference type="SAM" id="Phobius"/>
    </source>
</evidence>
<evidence type="ECO:0000313" key="10">
    <source>
        <dbReference type="EMBL" id="KUN71047.1"/>
    </source>
</evidence>
<dbReference type="EMBL" id="LMWU01000016">
    <property type="protein sequence ID" value="KUN71047.1"/>
    <property type="molecule type" value="Genomic_DNA"/>
</dbReference>
<dbReference type="InterPro" id="IPR011527">
    <property type="entry name" value="ABC1_TM_dom"/>
</dbReference>
<dbReference type="PROSITE" id="PS00211">
    <property type="entry name" value="ABC_TRANSPORTER_1"/>
    <property type="match status" value="1"/>
</dbReference>
<dbReference type="InterPro" id="IPR003439">
    <property type="entry name" value="ABC_transporter-like_ATP-bd"/>
</dbReference>
<keyword evidence="5 7" id="KW-1133">Transmembrane helix</keyword>
<feature type="domain" description="ABC transmembrane type-1" evidence="9">
    <location>
        <begin position="79"/>
        <end position="356"/>
    </location>
</feature>
<evidence type="ECO:0000256" key="1">
    <source>
        <dbReference type="ARBA" id="ARBA00004651"/>
    </source>
</evidence>
<keyword evidence="2 7" id="KW-0812">Transmembrane</keyword>
<dbReference type="Pfam" id="PF00005">
    <property type="entry name" value="ABC_tran"/>
    <property type="match status" value="1"/>
</dbReference>
<dbReference type="InterPro" id="IPR017871">
    <property type="entry name" value="ABC_transporter-like_CS"/>
</dbReference>
<dbReference type="PANTHER" id="PTHR43394">
    <property type="entry name" value="ATP-DEPENDENT PERMEASE MDL1, MITOCHONDRIAL"/>
    <property type="match status" value="1"/>
</dbReference>
<name>A0A101SC12_9ACTN</name>